<dbReference type="GO" id="GO:0009378">
    <property type="term" value="F:four-way junction helicase activity"/>
    <property type="evidence" value="ECO:0007669"/>
    <property type="project" value="TreeGrafter"/>
</dbReference>
<keyword evidence="6" id="KW-0235">DNA replication</keyword>
<evidence type="ECO:0000256" key="14">
    <source>
        <dbReference type="ARBA" id="ARBA00023125"/>
    </source>
</evidence>
<evidence type="ECO:0000313" key="30">
    <source>
        <dbReference type="Proteomes" id="UP000887568"/>
    </source>
</evidence>
<feature type="compositionally biased region" description="Basic and acidic residues" evidence="26">
    <location>
        <begin position="471"/>
        <end position="484"/>
    </location>
</feature>
<keyword evidence="16" id="KW-0413">Isomerase</keyword>
<keyword evidence="30" id="KW-1185">Reference proteome</keyword>
<dbReference type="Gene3D" id="6.10.250.2460">
    <property type="match status" value="1"/>
</dbReference>
<evidence type="ECO:0000256" key="13">
    <source>
        <dbReference type="ARBA" id="ARBA00022840"/>
    </source>
</evidence>
<keyword evidence="10" id="KW-0378">Hydrolase</keyword>
<dbReference type="EnsemblMetazoa" id="XM_038199300.1">
    <property type="protein sequence ID" value="XP_038055228.1"/>
    <property type="gene ID" value="LOC119727431"/>
</dbReference>
<dbReference type="InterPro" id="IPR013257">
    <property type="entry name" value="SRI"/>
</dbReference>
<dbReference type="GO" id="GO:0003677">
    <property type="term" value="F:DNA binding"/>
    <property type="evidence" value="ECO:0007669"/>
    <property type="project" value="UniProtKB-KW"/>
</dbReference>
<name>A0A913ZU21_PATMI</name>
<dbReference type="InterPro" id="IPR032284">
    <property type="entry name" value="RecQ_Zn-bd"/>
</dbReference>
<dbReference type="GO" id="GO:0006355">
    <property type="term" value="P:regulation of DNA-templated transcription"/>
    <property type="evidence" value="ECO:0007669"/>
    <property type="project" value="InterPro"/>
</dbReference>
<evidence type="ECO:0000256" key="26">
    <source>
        <dbReference type="SAM" id="MobiDB-lite"/>
    </source>
</evidence>
<sequence>MSAGVTQANSIVEFFSELFKQFLFRTFSGKGDKRGRRNYNNSAVMPKVSNKSTKLVASKRITDFMGPKATETLDMSDASGSSISHEKSSLQMVCDGQGPKSHAIQKNLKTVFKFKNFKSSLQQRAVETVTTGKRDVFISMPTGSGKSLCYQLPAIVRSGITLVVSPLLALIQDQLEHLDRMKIPAQTLNSQIQGEKRLAILADISSKKPTTKLLYITPELAATNNFQSICHSIASRNLLSLIVIDEAHCVSQWGHDFRPDYLKLGNLRVKFPQVPCVALTATATPHVQKDILDSLKLKEPTVIFKASCFRENLFYEVVFKDLLEDPVQDLKNFATKVLQKDEEEGDMNGCGIVYCRTREACTTVANRLTRLGLPSQAYHAGLKSSHRLQVQNDWVDGRVPVIVATVSFGMGVDKATVRFVAHFNIAKSMAGYYQESGRAGRDGRPASCRLYYSRDERNQVAYLITQEMAKAKSKEQQRSQEASKGKQTNKHGKASIQSFECLVKFCEEEKCRHSVIANFFDDRPPNCNNSCDVCKSPAEVRKQLEYLKRGVMANSKKKTDRSGRTCIMEDTKGKADRDLYGEGRYGADSFYNGKYKAKDDGSSSEDDDDMAAAKERTNMIRAEFERRKKNQIRTSKVDFIMPDEDCPLRDAPNSKIPGLTIKSRVHCLQLIEKALQDNFEQYFKNNSSRLPASEWESHGQAIDSEYEIFKICRQSNMYKAKVLSLVSSIKKATKDADIHKIFLEGNKEEKEADTDEDQDKQEVIPTVANLSNTSTSSNKPFVGFQTVSSLLAKQSKSENQRTVKLCQGESLDMEPDQAVDKDASSSTHNKNSSQSGATIKSGFQTVSSLVSQGMWTGSKSKPKMKGQKNARKNESNSVDSSLRRIKKPVRTETSFDSLCAESVAKSSRSNIKGNDVEPVHDKQKNEVYDAINANSGGIKDSFTNSEQFSSISGTCSRDVKMNQAETPDATTKVCVEDEASVLSYPVYVSGECIQDAEPCRRSSSTTAECVADCRGRGCSYSSMETPDEESLALSVISIDGDCSDLKSSSRKRINDSSLMHPYSSKRSKLSSQDHTNTLENNSGSISADDDKPRRFVTFDPSTVDNERSTEVKPGSTVKDIRRLAADVVVKLLTPYYKDNKFASKDLFKMLAKRLAHQITLDGALTKRPLKDKAKKLVKEYFKQHAMCQQESDLPSIPLHA</sequence>
<evidence type="ECO:0000256" key="10">
    <source>
        <dbReference type="ARBA" id="ARBA00022801"/>
    </source>
</evidence>
<organism evidence="29 30">
    <name type="scientific">Patiria miniata</name>
    <name type="common">Bat star</name>
    <name type="synonym">Asterina miniata</name>
    <dbReference type="NCBI Taxonomy" id="46514"/>
    <lineage>
        <taxon>Eukaryota</taxon>
        <taxon>Metazoa</taxon>
        <taxon>Echinodermata</taxon>
        <taxon>Eleutherozoa</taxon>
        <taxon>Asterozoa</taxon>
        <taxon>Asteroidea</taxon>
        <taxon>Valvatacea</taxon>
        <taxon>Valvatida</taxon>
        <taxon>Asterinidae</taxon>
        <taxon>Patiria</taxon>
    </lineage>
</organism>
<evidence type="ECO:0000256" key="25">
    <source>
        <dbReference type="ARBA" id="ARBA00084014"/>
    </source>
</evidence>
<dbReference type="OrthoDB" id="10261556at2759"/>
<evidence type="ECO:0000259" key="28">
    <source>
        <dbReference type="PROSITE" id="PS51194"/>
    </source>
</evidence>
<dbReference type="Pfam" id="PF08236">
    <property type="entry name" value="SRI"/>
    <property type="match status" value="1"/>
</dbReference>
<evidence type="ECO:0000313" key="29">
    <source>
        <dbReference type="EnsemblMetazoa" id="XP_038055228.1"/>
    </source>
</evidence>
<keyword evidence="18" id="KW-0131">Cell cycle</keyword>
<dbReference type="PANTHER" id="PTHR13710:SF152">
    <property type="entry name" value="ATP-DEPENDENT DNA HELICASE Q5"/>
    <property type="match status" value="1"/>
</dbReference>
<dbReference type="SUPFAM" id="SSF52540">
    <property type="entry name" value="P-loop containing nucleoside triphosphate hydrolases"/>
    <property type="match status" value="1"/>
</dbReference>
<dbReference type="OMA" id="MACANSK"/>
<dbReference type="InterPro" id="IPR027417">
    <property type="entry name" value="P-loop_NTPase"/>
</dbReference>
<keyword evidence="17" id="KW-0539">Nucleus</keyword>
<dbReference type="InterPro" id="IPR004589">
    <property type="entry name" value="DNA_helicase_ATP-dep_RecQ"/>
</dbReference>
<dbReference type="GO" id="GO:0005524">
    <property type="term" value="F:ATP binding"/>
    <property type="evidence" value="ECO:0007669"/>
    <property type="project" value="UniProtKB-KW"/>
</dbReference>
<keyword evidence="14" id="KW-0238">DNA-binding</keyword>
<evidence type="ECO:0000256" key="17">
    <source>
        <dbReference type="ARBA" id="ARBA00023242"/>
    </source>
</evidence>
<comment type="similarity">
    <text evidence="3">Belongs to the helicase family. RecQ subfamily.</text>
</comment>
<evidence type="ECO:0000256" key="23">
    <source>
        <dbReference type="ARBA" id="ARBA00076757"/>
    </source>
</evidence>
<evidence type="ECO:0000256" key="8">
    <source>
        <dbReference type="ARBA" id="ARBA00022741"/>
    </source>
</evidence>
<dbReference type="GO" id="GO:0005694">
    <property type="term" value="C:chromosome"/>
    <property type="evidence" value="ECO:0007669"/>
    <property type="project" value="InterPro"/>
</dbReference>
<dbReference type="GeneID" id="119727431"/>
<dbReference type="Gene3D" id="6.10.250.3140">
    <property type="match status" value="1"/>
</dbReference>
<dbReference type="FunFam" id="3.40.50.300:FF:000614">
    <property type="entry name" value="ATP-dependent DNA helicase"/>
    <property type="match status" value="1"/>
</dbReference>
<evidence type="ECO:0000256" key="4">
    <source>
        <dbReference type="ARBA" id="ARBA00022553"/>
    </source>
</evidence>
<evidence type="ECO:0000256" key="15">
    <source>
        <dbReference type="ARBA" id="ARBA00023204"/>
    </source>
</evidence>
<dbReference type="PANTHER" id="PTHR13710">
    <property type="entry name" value="DNA HELICASE RECQ FAMILY MEMBER"/>
    <property type="match status" value="1"/>
</dbReference>
<dbReference type="GO" id="GO:0043138">
    <property type="term" value="F:3'-5' DNA helicase activity"/>
    <property type="evidence" value="ECO:0007669"/>
    <property type="project" value="UniProtKB-EC"/>
</dbReference>
<feature type="compositionally biased region" description="Basic residues" evidence="26">
    <location>
        <begin position="860"/>
        <end position="870"/>
    </location>
</feature>
<evidence type="ECO:0000256" key="16">
    <source>
        <dbReference type="ARBA" id="ARBA00023235"/>
    </source>
</evidence>
<dbReference type="PROSITE" id="PS00690">
    <property type="entry name" value="DEAH_ATP_HELICASE"/>
    <property type="match status" value="1"/>
</dbReference>
<keyword evidence="15" id="KW-0234">DNA repair</keyword>
<dbReference type="InterPro" id="IPR002464">
    <property type="entry name" value="DNA/RNA_helicase_DEAH_CS"/>
</dbReference>
<feature type="region of interest" description="Disordered" evidence="26">
    <location>
        <begin position="853"/>
        <end position="885"/>
    </location>
</feature>
<feature type="region of interest" description="Disordered" evidence="26">
    <location>
        <begin position="1044"/>
        <end position="1114"/>
    </location>
</feature>
<feature type="compositionally biased region" description="Low complexity" evidence="26">
    <location>
        <begin position="824"/>
        <end position="835"/>
    </location>
</feature>
<keyword evidence="4" id="KW-0597">Phosphoprotein</keyword>
<reference evidence="29" key="1">
    <citation type="submission" date="2022-11" db="UniProtKB">
        <authorList>
            <consortium name="EnsemblMetazoa"/>
        </authorList>
    </citation>
    <scope>IDENTIFICATION</scope>
</reference>
<keyword evidence="7" id="KW-0479">Metal-binding</keyword>
<accession>A0A913ZU21</accession>
<evidence type="ECO:0000256" key="24">
    <source>
        <dbReference type="ARBA" id="ARBA00078243"/>
    </source>
</evidence>
<feature type="domain" description="Helicase C-terminal" evidence="28">
    <location>
        <begin position="329"/>
        <end position="485"/>
    </location>
</feature>
<feature type="region of interest" description="Disordered" evidence="26">
    <location>
        <begin position="749"/>
        <end position="772"/>
    </location>
</feature>
<evidence type="ECO:0000256" key="7">
    <source>
        <dbReference type="ARBA" id="ARBA00022723"/>
    </source>
</evidence>
<evidence type="ECO:0000256" key="18">
    <source>
        <dbReference type="ARBA" id="ARBA00023306"/>
    </source>
</evidence>
<dbReference type="GO" id="GO:0045934">
    <property type="term" value="P:negative regulation of nucleobase-containing compound metabolic process"/>
    <property type="evidence" value="ECO:0007669"/>
    <property type="project" value="UniProtKB-ARBA"/>
</dbReference>
<dbReference type="Pfam" id="PF00270">
    <property type="entry name" value="DEAD"/>
    <property type="match status" value="1"/>
</dbReference>
<dbReference type="RefSeq" id="XP_038055228.1">
    <property type="nucleotide sequence ID" value="XM_038199300.1"/>
</dbReference>
<feature type="domain" description="Helicase ATP-binding" evidence="27">
    <location>
        <begin position="127"/>
        <end position="301"/>
    </location>
</feature>
<dbReference type="NCBIfam" id="TIGR00614">
    <property type="entry name" value="recQ_fam"/>
    <property type="match status" value="1"/>
</dbReference>
<dbReference type="PROSITE" id="PS51192">
    <property type="entry name" value="HELICASE_ATP_BIND_1"/>
    <property type="match status" value="1"/>
</dbReference>
<comment type="cofactor">
    <cofactor evidence="1">
        <name>Zn(2+)</name>
        <dbReference type="ChEBI" id="CHEBI:29105"/>
    </cofactor>
</comment>
<protein>
    <recommendedName>
        <fullName evidence="22">ATP-dependent DNA helicase Q5</fullName>
        <ecNumber evidence="20">5.6.2.4</ecNumber>
    </recommendedName>
    <alternativeName>
        <fullName evidence="23">DNA 3'-5' helicase RecQ5</fullName>
    </alternativeName>
    <alternativeName>
        <fullName evidence="24">DNA helicase, RecQ-like type 5</fullName>
    </alternativeName>
    <alternativeName>
        <fullName evidence="25">RecQ protein-like 5</fullName>
    </alternativeName>
</protein>
<evidence type="ECO:0000256" key="11">
    <source>
        <dbReference type="ARBA" id="ARBA00022806"/>
    </source>
</evidence>
<dbReference type="InterPro" id="IPR014001">
    <property type="entry name" value="Helicase_ATP-bd"/>
</dbReference>
<evidence type="ECO:0000256" key="6">
    <source>
        <dbReference type="ARBA" id="ARBA00022705"/>
    </source>
</evidence>
<dbReference type="GO" id="GO:0000724">
    <property type="term" value="P:double-strand break repair via homologous recombination"/>
    <property type="evidence" value="ECO:0007669"/>
    <property type="project" value="TreeGrafter"/>
</dbReference>
<dbReference type="AlphaFoldDB" id="A0A913ZU21"/>
<evidence type="ECO:0000256" key="9">
    <source>
        <dbReference type="ARBA" id="ARBA00022763"/>
    </source>
</evidence>
<dbReference type="Gene3D" id="3.40.50.300">
    <property type="entry name" value="P-loop containing nucleotide triphosphate hydrolases"/>
    <property type="match status" value="2"/>
</dbReference>
<keyword evidence="9" id="KW-0227">DNA damage</keyword>
<keyword evidence="13" id="KW-0067">ATP-binding</keyword>
<dbReference type="EC" id="5.6.2.4" evidence="20"/>
<comment type="subcellular location">
    <subcellularLocation>
        <location evidence="2">Nucleus</location>
        <location evidence="2">Nucleoplasm</location>
    </subcellularLocation>
</comment>
<dbReference type="GO" id="GO:0010605">
    <property type="term" value="P:negative regulation of macromolecule metabolic process"/>
    <property type="evidence" value="ECO:0007669"/>
    <property type="project" value="UniProtKB-ARBA"/>
</dbReference>
<dbReference type="Pfam" id="PF00271">
    <property type="entry name" value="Helicase_C"/>
    <property type="match status" value="1"/>
</dbReference>
<evidence type="ECO:0000256" key="3">
    <source>
        <dbReference type="ARBA" id="ARBA00005446"/>
    </source>
</evidence>
<dbReference type="SMART" id="SM00490">
    <property type="entry name" value="HELICc"/>
    <property type="match status" value="1"/>
</dbReference>
<dbReference type="CDD" id="cd18794">
    <property type="entry name" value="SF2_C_RecQ"/>
    <property type="match status" value="1"/>
</dbReference>
<evidence type="ECO:0000256" key="12">
    <source>
        <dbReference type="ARBA" id="ARBA00022833"/>
    </source>
</evidence>
<keyword evidence="12" id="KW-0862">Zinc</keyword>
<dbReference type="Proteomes" id="UP000887568">
    <property type="component" value="Unplaced"/>
</dbReference>
<feature type="region of interest" description="Disordered" evidence="26">
    <location>
        <begin position="471"/>
        <end position="491"/>
    </location>
</feature>
<dbReference type="InterPro" id="IPR011545">
    <property type="entry name" value="DEAD/DEAH_box_helicase_dom"/>
</dbReference>
<dbReference type="Pfam" id="PF16124">
    <property type="entry name" value="RecQ_Zn_bind"/>
    <property type="match status" value="1"/>
</dbReference>
<evidence type="ECO:0000256" key="20">
    <source>
        <dbReference type="ARBA" id="ARBA00034808"/>
    </source>
</evidence>
<comment type="catalytic activity">
    <reaction evidence="21">
        <text>ATP + H2O = ADP + phosphate + H(+)</text>
        <dbReference type="Rhea" id="RHEA:13065"/>
        <dbReference type="ChEBI" id="CHEBI:15377"/>
        <dbReference type="ChEBI" id="CHEBI:15378"/>
        <dbReference type="ChEBI" id="CHEBI:30616"/>
        <dbReference type="ChEBI" id="CHEBI:43474"/>
        <dbReference type="ChEBI" id="CHEBI:456216"/>
    </reaction>
</comment>
<keyword evidence="5" id="KW-0132">Cell division</keyword>
<dbReference type="GO" id="GO:0005737">
    <property type="term" value="C:cytoplasm"/>
    <property type="evidence" value="ECO:0007669"/>
    <property type="project" value="TreeGrafter"/>
</dbReference>
<evidence type="ECO:0000256" key="5">
    <source>
        <dbReference type="ARBA" id="ARBA00022618"/>
    </source>
</evidence>
<evidence type="ECO:0000256" key="19">
    <source>
        <dbReference type="ARBA" id="ARBA00034617"/>
    </source>
</evidence>
<proteinExistence type="inferred from homology"/>
<evidence type="ECO:0000256" key="22">
    <source>
        <dbReference type="ARBA" id="ARBA00074289"/>
    </source>
</evidence>
<feature type="compositionally biased region" description="Polar residues" evidence="26">
    <location>
        <begin position="1069"/>
        <end position="1085"/>
    </location>
</feature>
<dbReference type="GO" id="GO:0016787">
    <property type="term" value="F:hydrolase activity"/>
    <property type="evidence" value="ECO:0007669"/>
    <property type="project" value="UniProtKB-KW"/>
</dbReference>
<evidence type="ECO:0000259" key="27">
    <source>
        <dbReference type="PROSITE" id="PS51192"/>
    </source>
</evidence>
<comment type="catalytic activity">
    <reaction evidence="19">
        <text>Couples ATP hydrolysis with the unwinding of duplex DNA by translocating in the 3'-5' direction.</text>
        <dbReference type="EC" id="5.6.2.4"/>
    </reaction>
</comment>
<dbReference type="GO" id="GO:0005654">
    <property type="term" value="C:nucleoplasm"/>
    <property type="evidence" value="ECO:0007669"/>
    <property type="project" value="UniProtKB-SubCell"/>
</dbReference>
<keyword evidence="11" id="KW-0347">Helicase</keyword>
<evidence type="ECO:0000256" key="1">
    <source>
        <dbReference type="ARBA" id="ARBA00001947"/>
    </source>
</evidence>
<dbReference type="GO" id="GO:0051301">
    <property type="term" value="P:cell division"/>
    <property type="evidence" value="ECO:0007669"/>
    <property type="project" value="UniProtKB-KW"/>
</dbReference>
<dbReference type="GO" id="GO:0006260">
    <property type="term" value="P:DNA replication"/>
    <property type="evidence" value="ECO:0007669"/>
    <property type="project" value="UniProtKB-KW"/>
</dbReference>
<feature type="region of interest" description="Disordered" evidence="26">
    <location>
        <begin position="806"/>
        <end position="840"/>
    </location>
</feature>
<dbReference type="SMART" id="SM00487">
    <property type="entry name" value="DEXDc"/>
    <property type="match status" value="1"/>
</dbReference>
<evidence type="ECO:0000256" key="2">
    <source>
        <dbReference type="ARBA" id="ARBA00004642"/>
    </source>
</evidence>
<dbReference type="InterPro" id="IPR001650">
    <property type="entry name" value="Helicase_C-like"/>
</dbReference>
<dbReference type="GO" id="GO:0046872">
    <property type="term" value="F:metal ion binding"/>
    <property type="evidence" value="ECO:0007669"/>
    <property type="project" value="UniProtKB-KW"/>
</dbReference>
<evidence type="ECO:0000256" key="21">
    <source>
        <dbReference type="ARBA" id="ARBA00049360"/>
    </source>
</evidence>
<dbReference type="FunFam" id="3.40.50.300:FF:000444">
    <property type="entry name" value="ATP-dependent DNA helicase"/>
    <property type="match status" value="1"/>
</dbReference>
<keyword evidence="8" id="KW-0547">Nucleotide-binding</keyword>
<dbReference type="PROSITE" id="PS51194">
    <property type="entry name" value="HELICASE_CTER"/>
    <property type="match status" value="1"/>
</dbReference>